<evidence type="ECO:0000313" key="2">
    <source>
        <dbReference type="EMBL" id="GFQ71716.1"/>
    </source>
</evidence>
<accession>A0A8X6KFQ9</accession>
<keyword evidence="3" id="KW-1185">Reference proteome</keyword>
<dbReference type="OrthoDB" id="6428749at2759"/>
<dbReference type="AlphaFoldDB" id="A0A8X6KFQ9"/>
<dbReference type="InterPro" id="IPR036928">
    <property type="entry name" value="AS_sf"/>
</dbReference>
<keyword evidence="2" id="KW-0378">Hydrolase</keyword>
<dbReference type="EMBL" id="BMAO01021084">
    <property type="protein sequence ID" value="GFQ71716.1"/>
    <property type="molecule type" value="Genomic_DNA"/>
</dbReference>
<reference evidence="2" key="1">
    <citation type="submission" date="2020-07" db="EMBL/GenBank/DDBJ databases">
        <title>Multicomponent nature underlies the extraordinary mechanical properties of spider dragline silk.</title>
        <authorList>
            <person name="Kono N."/>
            <person name="Nakamura H."/>
            <person name="Mori M."/>
            <person name="Yoshida Y."/>
            <person name="Ohtoshi R."/>
            <person name="Malay A.D."/>
            <person name="Moran D.A.P."/>
            <person name="Tomita M."/>
            <person name="Numata K."/>
            <person name="Arakawa K."/>
        </authorList>
    </citation>
    <scope>NUCLEOTIDE SEQUENCE</scope>
</reference>
<organism evidence="2 3">
    <name type="scientific">Trichonephila clavata</name>
    <name type="common">Joro spider</name>
    <name type="synonym">Nephila clavata</name>
    <dbReference type="NCBI Taxonomy" id="2740835"/>
    <lineage>
        <taxon>Eukaryota</taxon>
        <taxon>Metazoa</taxon>
        <taxon>Ecdysozoa</taxon>
        <taxon>Arthropoda</taxon>
        <taxon>Chelicerata</taxon>
        <taxon>Arachnida</taxon>
        <taxon>Araneae</taxon>
        <taxon>Araneomorphae</taxon>
        <taxon>Entelegynae</taxon>
        <taxon>Araneoidea</taxon>
        <taxon>Nephilidae</taxon>
        <taxon>Trichonephila</taxon>
    </lineage>
</organism>
<dbReference type="PANTHER" id="PTHR43372:SF4">
    <property type="entry name" value="FATTY-ACID AMIDE HYDROLASE 2"/>
    <property type="match status" value="1"/>
</dbReference>
<proteinExistence type="predicted"/>
<dbReference type="Proteomes" id="UP000887116">
    <property type="component" value="Unassembled WGS sequence"/>
</dbReference>
<dbReference type="InterPro" id="IPR023631">
    <property type="entry name" value="Amidase_dom"/>
</dbReference>
<feature type="non-terminal residue" evidence="2">
    <location>
        <position position="1"/>
    </location>
</feature>
<dbReference type="PANTHER" id="PTHR43372">
    <property type="entry name" value="FATTY-ACID AMIDE HYDROLASE"/>
    <property type="match status" value="1"/>
</dbReference>
<dbReference type="GO" id="GO:0012505">
    <property type="term" value="C:endomembrane system"/>
    <property type="evidence" value="ECO:0007669"/>
    <property type="project" value="TreeGrafter"/>
</dbReference>
<dbReference type="SUPFAM" id="SSF75304">
    <property type="entry name" value="Amidase signature (AS) enzymes"/>
    <property type="match status" value="1"/>
</dbReference>
<dbReference type="InterPro" id="IPR036398">
    <property type="entry name" value="CA_dom_sf"/>
</dbReference>
<sequence length="275" mass="30584">LLQTTGLVTAQDHVAEEDCDAGALYRKAGAIPVTVTNVQETCMWWDNSNHVFGRTKNPYNNSRTPGGSTGGEAALLTCAGAVIGIGTDIAGSIRIPSAFCGIYGHKPSRGVVSNWGTFPYCQKTPDKKDIRPTEMFISTGPMCRYAKDLPLLMKVLSENDSRIKLDEKVDFRKVKVYYMKEMQGVFKGSRPDIKKAIIKLQIYGYNSDLYQNITEAMSLQKNQGLVGISILLQTGDLSNPELRILTSQLHKIIHRELFCFSFGSLKLRKCMYEIV</sequence>
<dbReference type="Pfam" id="PF01425">
    <property type="entry name" value="Amidase"/>
    <property type="match status" value="1"/>
</dbReference>
<feature type="domain" description="Amidase" evidence="1">
    <location>
        <begin position="4"/>
        <end position="168"/>
    </location>
</feature>
<gene>
    <name evidence="2" type="primary">FAAH2</name>
    <name evidence="2" type="ORF">TNCT_590671</name>
</gene>
<name>A0A8X6KFQ9_TRICU</name>
<evidence type="ECO:0000313" key="3">
    <source>
        <dbReference type="Proteomes" id="UP000887116"/>
    </source>
</evidence>
<dbReference type="Gene3D" id="3.90.1300.10">
    <property type="entry name" value="Amidase signature (AS) domain"/>
    <property type="match status" value="1"/>
</dbReference>
<protein>
    <submittedName>
        <fullName evidence="2">Fatty-acid amide hydrolase 2</fullName>
    </submittedName>
</protein>
<dbReference type="SUPFAM" id="SSF51069">
    <property type="entry name" value="Carbonic anhydrase"/>
    <property type="match status" value="1"/>
</dbReference>
<comment type="caution">
    <text evidence="2">The sequence shown here is derived from an EMBL/GenBank/DDBJ whole genome shotgun (WGS) entry which is preliminary data.</text>
</comment>
<evidence type="ECO:0000259" key="1">
    <source>
        <dbReference type="Pfam" id="PF01425"/>
    </source>
</evidence>
<dbReference type="GO" id="GO:0016787">
    <property type="term" value="F:hydrolase activity"/>
    <property type="evidence" value="ECO:0007669"/>
    <property type="project" value="UniProtKB-KW"/>
</dbReference>
<dbReference type="InterPro" id="IPR052739">
    <property type="entry name" value="FAAH2"/>
</dbReference>